<dbReference type="InterPro" id="IPR002347">
    <property type="entry name" value="SDR_fam"/>
</dbReference>
<dbReference type="GO" id="GO:0016020">
    <property type="term" value="C:membrane"/>
    <property type="evidence" value="ECO:0007669"/>
    <property type="project" value="TreeGrafter"/>
</dbReference>
<evidence type="ECO:0000256" key="1">
    <source>
        <dbReference type="ARBA" id="ARBA00006484"/>
    </source>
</evidence>
<evidence type="ECO:0000313" key="4">
    <source>
        <dbReference type="Proteomes" id="UP000465302"/>
    </source>
</evidence>
<dbReference type="GO" id="GO:0016491">
    <property type="term" value="F:oxidoreductase activity"/>
    <property type="evidence" value="ECO:0007669"/>
    <property type="project" value="UniProtKB-KW"/>
</dbReference>
<evidence type="ECO:0000313" key="3">
    <source>
        <dbReference type="EMBL" id="GFG55273.1"/>
    </source>
</evidence>
<comment type="similarity">
    <text evidence="1">Belongs to the short-chain dehydrogenases/reductases (SDR) family.</text>
</comment>
<dbReference type="EMBL" id="BLKS01000004">
    <property type="protein sequence ID" value="GFG55273.1"/>
    <property type="molecule type" value="Genomic_DNA"/>
</dbReference>
<dbReference type="Proteomes" id="UP000465302">
    <property type="component" value="Unassembled WGS sequence"/>
</dbReference>
<dbReference type="SUPFAM" id="SSF51735">
    <property type="entry name" value="NAD(P)-binding Rossmann-fold domains"/>
    <property type="match status" value="1"/>
</dbReference>
<dbReference type="Pfam" id="PF00106">
    <property type="entry name" value="adh_short"/>
    <property type="match status" value="1"/>
</dbReference>
<gene>
    <name evidence="3" type="ORF">MAGR_67140</name>
</gene>
<evidence type="ECO:0008006" key="5">
    <source>
        <dbReference type="Google" id="ProtNLM"/>
    </source>
</evidence>
<sequence length="117" mass="12465">MIPHGLEAGYAASKAYVRSFSACVANDLRGTGVTCTHLAPGPVRTEFMTTAGLTTTTKLDRYFMDAEPVAKAGYEAMRAGRQNVVPGLGTKVMRVMSAVSPSRRLTGAISGRFVSRH</sequence>
<dbReference type="PANTHER" id="PTHR44196">
    <property type="entry name" value="DEHYDROGENASE/REDUCTASE SDR FAMILY MEMBER 7B"/>
    <property type="match status" value="1"/>
</dbReference>
<dbReference type="InterPro" id="IPR036291">
    <property type="entry name" value="NAD(P)-bd_dom_sf"/>
</dbReference>
<dbReference type="AlphaFoldDB" id="A0A7I9WC15"/>
<name>A0A7I9WC15_MYCAG</name>
<evidence type="ECO:0000256" key="2">
    <source>
        <dbReference type="ARBA" id="ARBA00023002"/>
    </source>
</evidence>
<dbReference type="PANTHER" id="PTHR44196:SF2">
    <property type="entry name" value="SHORT-CHAIN DEHYDROGENASE-RELATED"/>
    <property type="match status" value="1"/>
</dbReference>
<dbReference type="Gene3D" id="3.40.50.720">
    <property type="entry name" value="NAD(P)-binding Rossmann-like Domain"/>
    <property type="match status" value="1"/>
</dbReference>
<keyword evidence="2" id="KW-0560">Oxidoreductase</keyword>
<comment type="caution">
    <text evidence="3">The sequence shown here is derived from an EMBL/GenBank/DDBJ whole genome shotgun (WGS) entry which is preliminary data.</text>
</comment>
<proteinExistence type="inferred from homology"/>
<reference evidence="3 4" key="1">
    <citation type="journal article" date="2019" name="Emerg. Microbes Infect.">
        <title>Comprehensive subspecies identification of 175 nontuberculous mycobacteria species based on 7547 genomic profiles.</title>
        <authorList>
            <person name="Matsumoto Y."/>
            <person name="Kinjo T."/>
            <person name="Motooka D."/>
            <person name="Nabeya D."/>
            <person name="Jung N."/>
            <person name="Uechi K."/>
            <person name="Horii T."/>
            <person name="Iida T."/>
            <person name="Fujita J."/>
            <person name="Nakamura S."/>
        </authorList>
    </citation>
    <scope>NUCLEOTIDE SEQUENCE [LARGE SCALE GENOMIC DNA]</scope>
    <source>
        <strain evidence="3 4">JCM 6377</strain>
    </source>
</reference>
<organism evidence="3 4">
    <name type="scientific">Mycolicibacterium agri</name>
    <name type="common">Mycobacterium agri</name>
    <dbReference type="NCBI Taxonomy" id="36811"/>
    <lineage>
        <taxon>Bacteria</taxon>
        <taxon>Bacillati</taxon>
        <taxon>Actinomycetota</taxon>
        <taxon>Actinomycetes</taxon>
        <taxon>Mycobacteriales</taxon>
        <taxon>Mycobacteriaceae</taxon>
        <taxon>Mycolicibacterium</taxon>
    </lineage>
</organism>
<accession>A0A7I9WC15</accession>
<protein>
    <recommendedName>
        <fullName evidence="5">Short-chain dehydrogenase</fullName>
    </recommendedName>
</protein>